<dbReference type="GO" id="GO:0016787">
    <property type="term" value="F:hydrolase activity"/>
    <property type="evidence" value="ECO:0007669"/>
    <property type="project" value="UniProtKB-KW"/>
</dbReference>
<evidence type="ECO:0000256" key="3">
    <source>
        <dbReference type="SAM" id="SignalP"/>
    </source>
</evidence>
<dbReference type="SUPFAM" id="SSF53474">
    <property type="entry name" value="alpha/beta-Hydrolases"/>
    <property type="match status" value="1"/>
</dbReference>
<dbReference type="CDD" id="cd00519">
    <property type="entry name" value="Lipase_3"/>
    <property type="match status" value="1"/>
</dbReference>
<evidence type="ECO:0000313" key="6">
    <source>
        <dbReference type="EMBL" id="KAJ8994231.1"/>
    </source>
</evidence>
<feature type="domain" description="Mono-/di-acylglycerol lipase N-terminal" evidence="5">
    <location>
        <begin position="22"/>
        <end position="79"/>
    </location>
</feature>
<organism evidence="6 7">
    <name type="scientific">Exophiala dermatitidis</name>
    <name type="common">Black yeast-like fungus</name>
    <name type="synonym">Wangiella dermatitidis</name>
    <dbReference type="NCBI Taxonomy" id="5970"/>
    <lineage>
        <taxon>Eukaryota</taxon>
        <taxon>Fungi</taxon>
        <taxon>Dikarya</taxon>
        <taxon>Ascomycota</taxon>
        <taxon>Pezizomycotina</taxon>
        <taxon>Eurotiomycetes</taxon>
        <taxon>Chaetothyriomycetidae</taxon>
        <taxon>Chaetothyriales</taxon>
        <taxon>Herpotrichiellaceae</taxon>
        <taxon>Exophiala</taxon>
    </lineage>
</organism>
<evidence type="ECO:0000256" key="1">
    <source>
        <dbReference type="ARBA" id="ARBA00022729"/>
    </source>
</evidence>
<feature type="signal peptide" evidence="3">
    <location>
        <begin position="1"/>
        <end position="22"/>
    </location>
</feature>
<gene>
    <name evidence="6" type="ORF">HRR80_002726</name>
</gene>
<keyword evidence="2" id="KW-0378">Hydrolase</keyword>
<dbReference type="PANTHER" id="PTHR46640">
    <property type="entry name" value="TRIACYLGLYCEROL LIPASE, PUTATIVE (AFU_ORTHOLOGUE AFUA_6G06510)-RELATED"/>
    <property type="match status" value="1"/>
</dbReference>
<accession>A0AAN6J158</accession>
<keyword evidence="1 3" id="KW-0732">Signal</keyword>
<evidence type="ECO:0000256" key="2">
    <source>
        <dbReference type="ARBA" id="ARBA00022801"/>
    </source>
</evidence>
<evidence type="ECO:0000259" key="4">
    <source>
        <dbReference type="Pfam" id="PF01764"/>
    </source>
</evidence>
<dbReference type="AlphaFoldDB" id="A0AAN6J158"/>
<feature type="domain" description="Fungal lipase-type" evidence="4">
    <location>
        <begin position="107"/>
        <end position="237"/>
    </location>
</feature>
<dbReference type="EMBL" id="JAJGCB010000003">
    <property type="protein sequence ID" value="KAJ8994231.1"/>
    <property type="molecule type" value="Genomic_DNA"/>
</dbReference>
<evidence type="ECO:0000313" key="7">
    <source>
        <dbReference type="Proteomes" id="UP001161757"/>
    </source>
</evidence>
<dbReference type="Pfam" id="PF03893">
    <property type="entry name" value="Lipase3_N"/>
    <property type="match status" value="1"/>
</dbReference>
<dbReference type="InterPro" id="IPR029058">
    <property type="entry name" value="AB_hydrolase_fold"/>
</dbReference>
<feature type="chain" id="PRO_5043054451" description="Triacylglycerol lipase" evidence="3">
    <location>
        <begin position="23"/>
        <end position="304"/>
    </location>
</feature>
<protein>
    <recommendedName>
        <fullName evidence="8">Triacylglycerol lipase</fullName>
    </recommendedName>
</protein>
<dbReference type="Gene3D" id="3.40.50.1820">
    <property type="entry name" value="alpha/beta hydrolase"/>
    <property type="match status" value="1"/>
</dbReference>
<evidence type="ECO:0000259" key="5">
    <source>
        <dbReference type="Pfam" id="PF03893"/>
    </source>
</evidence>
<comment type="caution">
    <text evidence="6">The sequence shown here is derived from an EMBL/GenBank/DDBJ whole genome shotgun (WGS) entry which is preliminary data.</text>
</comment>
<dbReference type="InterPro" id="IPR051299">
    <property type="entry name" value="AB_hydrolase_lip/est"/>
</dbReference>
<dbReference type="GO" id="GO:0016042">
    <property type="term" value="P:lipid catabolic process"/>
    <property type="evidence" value="ECO:0007669"/>
    <property type="project" value="InterPro"/>
</dbReference>
<dbReference type="Proteomes" id="UP001161757">
    <property type="component" value="Unassembled WGS sequence"/>
</dbReference>
<reference evidence="6" key="1">
    <citation type="submission" date="2023-01" db="EMBL/GenBank/DDBJ databases">
        <title>Exophiala dermititidis isolated from Cystic Fibrosis Patient.</title>
        <authorList>
            <person name="Kurbessoian T."/>
            <person name="Crocker A."/>
            <person name="Murante D."/>
            <person name="Hogan D.A."/>
            <person name="Stajich J.E."/>
        </authorList>
    </citation>
    <scope>NUCLEOTIDE SEQUENCE</scope>
    <source>
        <strain evidence="6">Ex8</strain>
    </source>
</reference>
<dbReference type="Pfam" id="PF01764">
    <property type="entry name" value="Lipase_3"/>
    <property type="match status" value="1"/>
</dbReference>
<dbReference type="PANTHER" id="PTHR46640:SF1">
    <property type="entry name" value="FUNGAL LIPASE-LIKE DOMAIN-CONTAINING PROTEIN-RELATED"/>
    <property type="match status" value="1"/>
</dbReference>
<evidence type="ECO:0008006" key="8">
    <source>
        <dbReference type="Google" id="ProtNLM"/>
    </source>
</evidence>
<dbReference type="InterPro" id="IPR005592">
    <property type="entry name" value="Mono/diacylglycerol_lipase_N"/>
</dbReference>
<dbReference type="InterPro" id="IPR002921">
    <property type="entry name" value="Fungal_lipase-type"/>
</dbReference>
<proteinExistence type="predicted"/>
<sequence>MIAIPGLFSFVVISFLVFVVDALPSSIKKRAISQDLLDTLSLFEQYSAAAYCPENNEPDSSTLITCSAGNCPLVQSAGAESIAEFQNVGLSDATGFVAIDHTHNQIIISFRGSRSVQNFLSDADFGLVSWSSICSGCTVHSGFLDSWTSVKPLIQNAVDGTRAAYPDYGIVSTGHSLGGAIATLAAADLRTVGYDVSLYTYGSPMVGNVALATFVTGQTGQNFRVTHANDLVPKLPGYLLGYAHVSPEYWITSATGVAVTAEDVQTSSGVVDLAGNEGQLGGSVDDHLFYFNEVSACGPDGLEF</sequence>
<name>A0AAN6J158_EXODE</name>